<dbReference type="Pfam" id="PF03605">
    <property type="entry name" value="DcuA_DcuB"/>
    <property type="match status" value="1"/>
</dbReference>
<keyword evidence="6" id="KW-0812">Transmembrane</keyword>
<protein>
    <submittedName>
        <fullName evidence="13">Anaerobic C4-dicarboxylate transporter</fullName>
    </submittedName>
</protein>
<evidence type="ECO:0000256" key="11">
    <source>
        <dbReference type="ARBA" id="ARBA00034287"/>
    </source>
</evidence>
<dbReference type="AlphaFoldDB" id="A0A3S4HU95"/>
<evidence type="ECO:0000256" key="10">
    <source>
        <dbReference type="ARBA" id="ARBA00034284"/>
    </source>
</evidence>
<comment type="catalytic activity">
    <reaction evidence="9">
        <text>L-aspartate(in) + succinate(out) = L-aspartate(out) + succinate(in)</text>
        <dbReference type="Rhea" id="RHEA:29343"/>
        <dbReference type="ChEBI" id="CHEBI:29991"/>
        <dbReference type="ChEBI" id="CHEBI:30031"/>
    </reaction>
    <physiologicalReaction direction="right-to-left" evidence="9">
        <dbReference type="Rhea" id="RHEA:29345"/>
    </physiologicalReaction>
</comment>
<name>A0A3S4HU95_CHRVL</name>
<evidence type="ECO:0000256" key="6">
    <source>
        <dbReference type="ARBA" id="ARBA00022692"/>
    </source>
</evidence>
<dbReference type="Proteomes" id="UP000275777">
    <property type="component" value="Chromosome"/>
</dbReference>
<evidence type="ECO:0000256" key="9">
    <source>
        <dbReference type="ARBA" id="ARBA00034237"/>
    </source>
</evidence>
<evidence type="ECO:0000256" key="3">
    <source>
        <dbReference type="ARBA" id="ARBA00022448"/>
    </source>
</evidence>
<sequence>MASQNAIVACPVSAATVALATVLAPHGVALTDIIMISIPATLLARWRAGGDAALRLRTGRRSVYRQRLADDGIRRPQTGAEEALRAPPPGRFTVSC</sequence>
<accession>A0A3S4HU95</accession>
<dbReference type="GO" id="GO:0005886">
    <property type="term" value="C:plasma membrane"/>
    <property type="evidence" value="ECO:0007669"/>
    <property type="project" value="UniProtKB-SubCell"/>
</dbReference>
<comment type="catalytic activity">
    <reaction evidence="11">
        <text>fumarate(in) + succinate(out) = fumarate(out) + succinate(in)</text>
        <dbReference type="Rhea" id="RHEA:29323"/>
        <dbReference type="ChEBI" id="CHEBI:29806"/>
        <dbReference type="ChEBI" id="CHEBI:30031"/>
    </reaction>
    <physiologicalReaction direction="right-to-left" evidence="11">
        <dbReference type="Rhea" id="RHEA:29325"/>
    </physiologicalReaction>
</comment>
<organism evidence="13 14">
    <name type="scientific">Chromobacterium violaceum</name>
    <dbReference type="NCBI Taxonomy" id="536"/>
    <lineage>
        <taxon>Bacteria</taxon>
        <taxon>Pseudomonadati</taxon>
        <taxon>Pseudomonadota</taxon>
        <taxon>Betaproteobacteria</taxon>
        <taxon>Neisseriales</taxon>
        <taxon>Chromobacteriaceae</taxon>
        <taxon>Chromobacterium</taxon>
    </lineage>
</organism>
<evidence type="ECO:0000256" key="5">
    <source>
        <dbReference type="ARBA" id="ARBA00022519"/>
    </source>
</evidence>
<evidence type="ECO:0000256" key="4">
    <source>
        <dbReference type="ARBA" id="ARBA00022475"/>
    </source>
</evidence>
<evidence type="ECO:0000256" key="8">
    <source>
        <dbReference type="ARBA" id="ARBA00023136"/>
    </source>
</evidence>
<keyword evidence="5" id="KW-0997">Cell inner membrane</keyword>
<proteinExistence type="inferred from homology"/>
<comment type="similarity">
    <text evidence="2">Belongs to the DcuA/DcuB transporter (TC 2.A.13.1) family.</text>
</comment>
<dbReference type="GO" id="GO:0015556">
    <property type="term" value="F:C4-dicarboxylate transmembrane transporter activity"/>
    <property type="evidence" value="ECO:0007669"/>
    <property type="project" value="InterPro"/>
</dbReference>
<dbReference type="EMBL" id="LR134182">
    <property type="protein sequence ID" value="VEB44810.1"/>
    <property type="molecule type" value="Genomic_DNA"/>
</dbReference>
<evidence type="ECO:0000313" key="13">
    <source>
        <dbReference type="EMBL" id="VEB44810.1"/>
    </source>
</evidence>
<keyword evidence="4" id="KW-1003">Cell membrane</keyword>
<reference evidence="13 14" key="1">
    <citation type="submission" date="2018-12" db="EMBL/GenBank/DDBJ databases">
        <authorList>
            <consortium name="Pathogen Informatics"/>
        </authorList>
    </citation>
    <scope>NUCLEOTIDE SEQUENCE [LARGE SCALE GENOMIC DNA]</scope>
    <source>
        <strain evidence="13 14">NCTC9695</strain>
    </source>
</reference>
<dbReference type="PANTHER" id="PTHR36106">
    <property type="entry name" value="ANAEROBIC C4-DICARBOXYLATE TRANSPORTER DCUB"/>
    <property type="match status" value="1"/>
</dbReference>
<evidence type="ECO:0000256" key="2">
    <source>
        <dbReference type="ARBA" id="ARBA00006413"/>
    </source>
</evidence>
<evidence type="ECO:0000256" key="7">
    <source>
        <dbReference type="ARBA" id="ARBA00022989"/>
    </source>
</evidence>
<feature type="region of interest" description="Disordered" evidence="12">
    <location>
        <begin position="75"/>
        <end position="96"/>
    </location>
</feature>
<comment type="subcellular location">
    <subcellularLocation>
        <location evidence="1">Cell inner membrane</location>
        <topology evidence="1">Multi-pass membrane protein</topology>
    </subcellularLocation>
</comment>
<evidence type="ECO:0000313" key="14">
    <source>
        <dbReference type="Proteomes" id="UP000275777"/>
    </source>
</evidence>
<keyword evidence="8" id="KW-0472">Membrane</keyword>
<keyword evidence="7" id="KW-1133">Transmembrane helix</keyword>
<dbReference type="InterPro" id="IPR004668">
    <property type="entry name" value="Anaer_Dcu_memb_transpt"/>
</dbReference>
<keyword evidence="3" id="KW-0813">Transport</keyword>
<gene>
    <name evidence="13" type="ORF">NCTC9695_05314</name>
</gene>
<evidence type="ECO:0000256" key="12">
    <source>
        <dbReference type="SAM" id="MobiDB-lite"/>
    </source>
</evidence>
<dbReference type="PANTHER" id="PTHR36106:SF1">
    <property type="entry name" value="ANAEROBIC C4-DICARBOXYLATE TRANSPORTER DCUB"/>
    <property type="match status" value="1"/>
</dbReference>
<comment type="catalytic activity">
    <reaction evidence="10">
        <text>(S)-malate(in) + succinate(out) = (S)-malate(out) + succinate(in)</text>
        <dbReference type="Rhea" id="RHEA:29327"/>
        <dbReference type="ChEBI" id="CHEBI:15589"/>
        <dbReference type="ChEBI" id="CHEBI:30031"/>
    </reaction>
    <physiologicalReaction direction="right-to-left" evidence="10">
        <dbReference type="Rhea" id="RHEA:29329"/>
    </physiologicalReaction>
</comment>
<evidence type="ECO:0000256" key="1">
    <source>
        <dbReference type="ARBA" id="ARBA00004429"/>
    </source>
</evidence>